<dbReference type="EMBL" id="JBJQOH010000001">
    <property type="protein sequence ID" value="KAL3701480.1"/>
    <property type="molecule type" value="Genomic_DNA"/>
</dbReference>
<evidence type="ECO:0000313" key="3">
    <source>
        <dbReference type="Proteomes" id="UP001633002"/>
    </source>
</evidence>
<sequence>MAVYVLILRSSNPAWVVLRGESYVRKLVWVVRERKEGVNACGREIMRAGARQEEERAGAEEEKLKVGVVEEKKRAVERAEVGRSDAAVVSLLMRTGAEENRNAMQIEVGKPTTEESIYRSQT</sequence>
<evidence type="ECO:0000313" key="2">
    <source>
        <dbReference type="EMBL" id="KAL3701480.1"/>
    </source>
</evidence>
<name>A0ABD3IGH3_9MARC</name>
<protein>
    <submittedName>
        <fullName evidence="2">Uncharacterized protein</fullName>
    </submittedName>
</protein>
<reference evidence="2 3" key="1">
    <citation type="submission" date="2024-09" db="EMBL/GenBank/DDBJ databases">
        <title>Chromosome-scale assembly of Riccia sorocarpa.</title>
        <authorList>
            <person name="Paukszto L."/>
        </authorList>
    </citation>
    <scope>NUCLEOTIDE SEQUENCE [LARGE SCALE GENOMIC DNA]</scope>
    <source>
        <strain evidence="2">LP-2024</strain>
        <tissue evidence="2">Aerial parts of the thallus</tissue>
    </source>
</reference>
<evidence type="ECO:0000256" key="1">
    <source>
        <dbReference type="SAM" id="MobiDB-lite"/>
    </source>
</evidence>
<dbReference type="Proteomes" id="UP001633002">
    <property type="component" value="Unassembled WGS sequence"/>
</dbReference>
<feature type="compositionally biased region" description="Basic and acidic residues" evidence="1">
    <location>
        <begin position="112"/>
        <end position="122"/>
    </location>
</feature>
<gene>
    <name evidence="2" type="ORF">R1sor_019502</name>
</gene>
<proteinExistence type="predicted"/>
<keyword evidence="3" id="KW-1185">Reference proteome</keyword>
<dbReference type="AlphaFoldDB" id="A0ABD3IGH3"/>
<feature type="region of interest" description="Disordered" evidence="1">
    <location>
        <begin position="102"/>
        <end position="122"/>
    </location>
</feature>
<comment type="caution">
    <text evidence="2">The sequence shown here is derived from an EMBL/GenBank/DDBJ whole genome shotgun (WGS) entry which is preliminary data.</text>
</comment>
<organism evidence="2 3">
    <name type="scientific">Riccia sorocarpa</name>
    <dbReference type="NCBI Taxonomy" id="122646"/>
    <lineage>
        <taxon>Eukaryota</taxon>
        <taxon>Viridiplantae</taxon>
        <taxon>Streptophyta</taxon>
        <taxon>Embryophyta</taxon>
        <taxon>Marchantiophyta</taxon>
        <taxon>Marchantiopsida</taxon>
        <taxon>Marchantiidae</taxon>
        <taxon>Marchantiales</taxon>
        <taxon>Ricciaceae</taxon>
        <taxon>Riccia</taxon>
    </lineage>
</organism>
<accession>A0ABD3IGH3</accession>